<proteinExistence type="predicted"/>
<accession>A0A554X0P9</accession>
<evidence type="ECO:0000313" key="3">
    <source>
        <dbReference type="Proteomes" id="UP000318542"/>
    </source>
</evidence>
<protein>
    <submittedName>
        <fullName evidence="2">ABC transporter substrate binding protein</fullName>
    </submittedName>
</protein>
<dbReference type="EMBL" id="VJOL01000026">
    <property type="protein sequence ID" value="TSE29365.1"/>
    <property type="molecule type" value="Genomic_DNA"/>
</dbReference>
<organism evidence="2 3">
    <name type="scientific">Tepidimonas thermarum</name>
    <dbReference type="NCBI Taxonomy" id="335431"/>
    <lineage>
        <taxon>Bacteria</taxon>
        <taxon>Pseudomonadati</taxon>
        <taxon>Pseudomonadota</taxon>
        <taxon>Betaproteobacteria</taxon>
        <taxon>Burkholderiales</taxon>
        <taxon>Tepidimonas</taxon>
    </lineage>
</organism>
<dbReference type="RefSeq" id="WP_185975035.1">
    <property type="nucleotide sequence ID" value="NZ_VJOL01000026.1"/>
</dbReference>
<feature type="signal peptide" evidence="1">
    <location>
        <begin position="1"/>
        <end position="26"/>
    </location>
</feature>
<feature type="chain" id="PRO_5021942884" evidence="1">
    <location>
        <begin position="27"/>
        <end position="315"/>
    </location>
</feature>
<dbReference type="Gene3D" id="3.40.50.2300">
    <property type="match status" value="2"/>
</dbReference>
<comment type="caution">
    <text evidence="2">The sequence shown here is derived from an EMBL/GenBank/DDBJ whole genome shotgun (WGS) entry which is preliminary data.</text>
</comment>
<evidence type="ECO:0000256" key="1">
    <source>
        <dbReference type="SAM" id="SignalP"/>
    </source>
</evidence>
<sequence length="315" mass="32859">MARLGVARRALLLAACAGWAPVPARAAASAVWVAQSDTGAANEEAAGALREVLAPVAEVHVGLWPHVGAGAGDVPPRLVIALGVAALRGALARRGRDAPLERVPILAGLVPSHAVQTEVPPGTPLVGALVLEQPAARYGELIRLAMPQRRRIGVLVGQPPAGWLEALRRWAVRADRQLVLETVGEDGLVPALRRVLESADVLLATPDPMVYTPASLQNILIASYRRRVPVVSYAPAHARAGAVLALAVTPAQAGRQMGEVARAALRGQALPALVAARDFQVMVNDAVARSLDIALPTAAELEATLRQRSGLEGRA</sequence>
<dbReference type="Pfam" id="PF04392">
    <property type="entry name" value="ABC_sub_bind"/>
    <property type="match status" value="1"/>
</dbReference>
<dbReference type="InterPro" id="IPR007487">
    <property type="entry name" value="ABC_transpt-TYRBP-like"/>
</dbReference>
<evidence type="ECO:0000313" key="2">
    <source>
        <dbReference type="EMBL" id="TSE29365.1"/>
    </source>
</evidence>
<dbReference type="Proteomes" id="UP000318542">
    <property type="component" value="Unassembled WGS sequence"/>
</dbReference>
<dbReference type="PANTHER" id="PTHR35271:SF1">
    <property type="entry name" value="ABC TRANSPORTER, SUBSTRATE-BINDING LIPOPROTEIN"/>
    <property type="match status" value="1"/>
</dbReference>
<keyword evidence="1" id="KW-0732">Signal</keyword>
<dbReference type="PANTHER" id="PTHR35271">
    <property type="entry name" value="ABC TRANSPORTER, SUBSTRATE-BINDING LIPOPROTEIN-RELATED"/>
    <property type="match status" value="1"/>
</dbReference>
<keyword evidence="3" id="KW-1185">Reference proteome</keyword>
<reference evidence="2 3" key="1">
    <citation type="submission" date="2019-07" db="EMBL/GenBank/DDBJ databases">
        <title>Tepidimonas thermarum AA-1 draft genome.</title>
        <authorList>
            <person name="Da Costa M.S."/>
            <person name="Froufe H.J.C."/>
            <person name="Egas C."/>
            <person name="Albuquerque L."/>
        </authorList>
    </citation>
    <scope>NUCLEOTIDE SEQUENCE [LARGE SCALE GENOMIC DNA]</scope>
    <source>
        <strain evidence="2 3">AA-1</strain>
    </source>
</reference>
<gene>
    <name evidence="2" type="ORF">Tther_01529</name>
</gene>
<dbReference type="AlphaFoldDB" id="A0A554X0P9"/>
<name>A0A554X0P9_9BURK</name>